<dbReference type="SFLD" id="SFLDS00003">
    <property type="entry name" value="Haloacid_Dehalogenase"/>
    <property type="match status" value="1"/>
</dbReference>
<dbReference type="AlphaFoldDB" id="A0A096P861"/>
<dbReference type="InParanoid" id="A0A096P861"/>
<dbReference type="SUPFAM" id="SSF56784">
    <property type="entry name" value="HAD-like"/>
    <property type="match status" value="1"/>
</dbReference>
<dbReference type="KEGG" id="ota:OT_ostta16g02415"/>
<dbReference type="PRINTS" id="PR00413">
    <property type="entry name" value="HADHALOGNASE"/>
</dbReference>
<dbReference type="NCBIfam" id="TIGR01509">
    <property type="entry name" value="HAD-SF-IA-v3"/>
    <property type="match status" value="1"/>
</dbReference>
<dbReference type="InterPro" id="IPR006439">
    <property type="entry name" value="HAD-SF_hydro_IA"/>
</dbReference>
<dbReference type="CDD" id="cd07505">
    <property type="entry name" value="HAD_BPGM-like"/>
    <property type="match status" value="1"/>
</dbReference>
<dbReference type="Pfam" id="PF00702">
    <property type="entry name" value="Hydrolase"/>
    <property type="match status" value="1"/>
</dbReference>
<dbReference type="GeneID" id="9831001"/>
<dbReference type="GO" id="GO:0050308">
    <property type="term" value="F:sugar-phosphatase activity"/>
    <property type="evidence" value="ECO:0007669"/>
    <property type="project" value="TreeGrafter"/>
</dbReference>
<proteinExistence type="predicted"/>
<name>A0A096P861_OSTTA</name>
<comment type="caution">
    <text evidence="2">The sequence shown here is derived from an EMBL/GenBank/DDBJ whole genome shotgun (WGS) entry which is preliminary data.</text>
</comment>
<dbReference type="SFLD" id="SFLDG01129">
    <property type="entry name" value="C1.5:_HAD__Beta-PGM__Phosphata"/>
    <property type="match status" value="1"/>
</dbReference>
<keyword evidence="2" id="KW-0378">Hydrolase</keyword>
<dbReference type="OrthoDB" id="40579at2759"/>
<dbReference type="PANTHER" id="PTHR43481">
    <property type="entry name" value="FRUCTOSE-1-PHOSPHATE PHOSPHATASE"/>
    <property type="match status" value="1"/>
</dbReference>
<accession>A0A096P861</accession>
<dbReference type="InterPro" id="IPR051806">
    <property type="entry name" value="HAD-like_SPP"/>
</dbReference>
<evidence type="ECO:0000313" key="3">
    <source>
        <dbReference type="Proteomes" id="UP000009170"/>
    </source>
</evidence>
<dbReference type="EMBL" id="CAID01000016">
    <property type="protein sequence ID" value="CEG00449.1"/>
    <property type="molecule type" value="Genomic_DNA"/>
</dbReference>
<evidence type="ECO:0000256" key="1">
    <source>
        <dbReference type="SAM" id="MobiDB-lite"/>
    </source>
</evidence>
<organism evidence="2 3">
    <name type="scientific">Ostreococcus tauri</name>
    <name type="common">Marine green alga</name>
    <dbReference type="NCBI Taxonomy" id="70448"/>
    <lineage>
        <taxon>Eukaryota</taxon>
        <taxon>Viridiplantae</taxon>
        <taxon>Chlorophyta</taxon>
        <taxon>Mamiellophyceae</taxon>
        <taxon>Mamiellales</taxon>
        <taxon>Bathycoccaceae</taxon>
        <taxon>Ostreococcus</taxon>
    </lineage>
</organism>
<dbReference type="Proteomes" id="UP000009170">
    <property type="component" value="Unassembled WGS sequence"/>
</dbReference>
<dbReference type="InterPro" id="IPR036412">
    <property type="entry name" value="HAD-like_sf"/>
</dbReference>
<dbReference type="Gene3D" id="3.40.50.1000">
    <property type="entry name" value="HAD superfamily/HAD-like"/>
    <property type="match status" value="1"/>
</dbReference>
<gene>
    <name evidence="2" type="ORF">OT_ostta16g02415</name>
</gene>
<keyword evidence="3" id="KW-1185">Reference proteome</keyword>
<reference evidence="2 3" key="2">
    <citation type="journal article" date="2014" name="BMC Genomics">
        <title>An improved genome of the model marine alga Ostreococcus tauri unfolds by assessing Illumina de novo assemblies.</title>
        <authorList>
            <person name="Blanc-Mathieu R."/>
            <person name="Verhelst B."/>
            <person name="Derelle E."/>
            <person name="Rombauts S."/>
            <person name="Bouget F.Y."/>
            <person name="Carre I."/>
            <person name="Chateau A."/>
            <person name="Eyre-Walker A."/>
            <person name="Grimsley N."/>
            <person name="Moreau H."/>
            <person name="Piegu B."/>
            <person name="Rivals E."/>
            <person name="Schackwitz W."/>
            <person name="Van de Peer Y."/>
            <person name="Piganeau G."/>
        </authorList>
    </citation>
    <scope>NUCLEOTIDE SEQUENCE [LARGE SCALE GENOMIC DNA]</scope>
    <source>
        <strain evidence="3">OTTH 0595 / CCAP 157/2 / RCC745</strain>
    </source>
</reference>
<dbReference type="InterPro" id="IPR023214">
    <property type="entry name" value="HAD_sf"/>
</dbReference>
<dbReference type="RefSeq" id="XP_003083721.2">
    <property type="nucleotide sequence ID" value="XM_003083673.2"/>
</dbReference>
<protein>
    <submittedName>
        <fullName evidence="2">HAD hydrolase, subfamily IA</fullName>
    </submittedName>
</protein>
<reference evidence="3" key="1">
    <citation type="journal article" date="2006" name="Proc. Natl. Acad. Sci. U.S.A.">
        <title>Genome analysis of the smallest free-living eukaryote Ostreococcus tauri unveils many unique features.</title>
        <authorList>
            <person name="Derelle E."/>
            <person name="Ferraz C."/>
            <person name="Rombauts S."/>
            <person name="Rouze P."/>
            <person name="Worden A.Z."/>
            <person name="Robbens S."/>
            <person name="Partensky F."/>
            <person name="Degroeve S."/>
            <person name="Echeynie S."/>
            <person name="Cooke R."/>
            <person name="Saeys Y."/>
            <person name="Wuyts J."/>
            <person name="Jabbari K."/>
            <person name="Bowler C."/>
            <person name="Panaud O."/>
            <person name="Piegu B."/>
            <person name="Ball S.G."/>
            <person name="Ral J.-P."/>
            <person name="Bouget F.-Y."/>
            <person name="Piganeau G."/>
            <person name="De Baets B."/>
            <person name="Picard A."/>
            <person name="Delseny M."/>
            <person name="Demaille J."/>
            <person name="Van de Peer Y."/>
            <person name="Moreau H."/>
        </authorList>
    </citation>
    <scope>NUCLEOTIDE SEQUENCE [LARGE SCALE GENOMIC DNA]</scope>
    <source>
        <strain evidence="3">OTTH 0595 / CCAP 157/2 / RCC745</strain>
    </source>
</reference>
<evidence type="ECO:0000313" key="2">
    <source>
        <dbReference type="EMBL" id="CEG00449.1"/>
    </source>
</evidence>
<dbReference type="PANTHER" id="PTHR43481:SF4">
    <property type="entry name" value="GLYCEROL-1-PHOSPHATE PHOSPHOHYDROLASE 1-RELATED"/>
    <property type="match status" value="1"/>
</dbReference>
<sequence length="265" mass="28290">MCGVASDCLRTHHTSIVHAPSLDAARATPSDGDGRSRTTTEKYARAMTPADARAGTFDDVDALVFDCDGTLIDTMGMFYAADARACAERGVVLDQKTFYDLAGTPVREIFHRVCRAQGVAMDDDGLDAMTDACERYVEDFGTPDAIECVCDIVRRARARGKKLAVASSGTRSSVTRHLARRGLLDAFDVVVTVDDVASGRGKPAPDLYALAAARLGVDPGRCVAYEDAVLGMESARRAGYARVVDVRELSGYHAKAYPCAGPSEP</sequence>
<dbReference type="Gene3D" id="1.10.150.240">
    <property type="entry name" value="Putative phosphatase, domain 2"/>
    <property type="match status" value="1"/>
</dbReference>
<dbReference type="InterPro" id="IPR023198">
    <property type="entry name" value="PGP-like_dom2"/>
</dbReference>
<feature type="region of interest" description="Disordered" evidence="1">
    <location>
        <begin position="20"/>
        <end position="40"/>
    </location>
</feature>